<dbReference type="EMBL" id="JAMQPV010000001">
    <property type="protein sequence ID" value="MCW7463001.1"/>
    <property type="molecule type" value="Genomic_DNA"/>
</dbReference>
<comment type="caution">
    <text evidence="2">The sequence shown here is derived from an EMBL/GenBank/DDBJ whole genome shotgun (WGS) entry which is preliminary data.</text>
</comment>
<dbReference type="InterPro" id="IPR050486">
    <property type="entry name" value="Mannose-1P_guanyltransferase"/>
</dbReference>
<dbReference type="InterPro" id="IPR005835">
    <property type="entry name" value="NTP_transferase_dom"/>
</dbReference>
<dbReference type="CDD" id="cd04181">
    <property type="entry name" value="NTP_transferase"/>
    <property type="match status" value="1"/>
</dbReference>
<dbReference type="SUPFAM" id="SSF53448">
    <property type="entry name" value="Nucleotide-diphospho-sugar transferases"/>
    <property type="match status" value="1"/>
</dbReference>
<dbReference type="Proteomes" id="UP001209737">
    <property type="component" value="Unassembled WGS sequence"/>
</dbReference>
<evidence type="ECO:0000313" key="2">
    <source>
        <dbReference type="EMBL" id="MCW7463001.1"/>
    </source>
</evidence>
<dbReference type="Pfam" id="PF00483">
    <property type="entry name" value="NTP_transferase"/>
    <property type="match status" value="1"/>
</dbReference>
<evidence type="ECO:0000259" key="1">
    <source>
        <dbReference type="Pfam" id="PF00483"/>
    </source>
</evidence>
<protein>
    <submittedName>
        <fullName evidence="2">Nucleotidyltransferase family protein</fullName>
    </submittedName>
</protein>
<dbReference type="PANTHER" id="PTHR22572">
    <property type="entry name" value="SUGAR-1-PHOSPHATE GUANYL TRANSFERASE"/>
    <property type="match status" value="1"/>
</dbReference>
<keyword evidence="3" id="KW-1185">Reference proteome</keyword>
<organism evidence="2 3">
    <name type="scientific">Leptospira limi</name>
    <dbReference type="NCBI Taxonomy" id="2950023"/>
    <lineage>
        <taxon>Bacteria</taxon>
        <taxon>Pseudomonadati</taxon>
        <taxon>Spirochaetota</taxon>
        <taxon>Spirochaetia</taxon>
        <taxon>Leptospirales</taxon>
        <taxon>Leptospiraceae</taxon>
        <taxon>Leptospira</taxon>
    </lineage>
</organism>
<dbReference type="InterPro" id="IPR029044">
    <property type="entry name" value="Nucleotide-diphossugar_trans"/>
</dbReference>
<feature type="domain" description="Nucleotidyl transferase" evidence="1">
    <location>
        <begin position="32"/>
        <end position="258"/>
    </location>
</feature>
<name>A0ABT3LZ56_9LEPT</name>
<sequence>MLLYGHRIRLSRRPLIGLNILVNPNNRIINVLILAAGLGTRLKPLTDEWPKCLMPISGKPLLEIWLEQILKLDVSKVLVNLHYLKDEVLSFLQRPKYKNWVQSVFEAELLGTAGTFKNNYTFFQGETTLLVHGDNLCVCDLESFVKFHFSERPKGCSITMMTFRTDSPKTCGIVELDQHGIVQKFHEKVENPPGNLANAAIYLIEPEVLNWINERNSVNDFSNQVLPEFLGKISTWENKGIMRDIGNPESLAKAQKEVTFPIDSDLDEWQIAFASNPIHKSISNLK</sequence>
<evidence type="ECO:0000313" key="3">
    <source>
        <dbReference type="Proteomes" id="UP001209737"/>
    </source>
</evidence>
<dbReference type="Gene3D" id="3.90.550.10">
    <property type="entry name" value="Spore Coat Polysaccharide Biosynthesis Protein SpsA, Chain A"/>
    <property type="match status" value="1"/>
</dbReference>
<accession>A0ABT3LZ56</accession>
<proteinExistence type="predicted"/>
<reference evidence="2 3" key="1">
    <citation type="submission" date="2022-06" db="EMBL/GenBank/DDBJ databases">
        <title>Leptospira isolates from biofilms formed at urban environments.</title>
        <authorList>
            <person name="Ribeiro P.S."/>
            <person name="Sousa T."/>
            <person name="Carvalho N."/>
            <person name="Aburjaile F."/>
            <person name="Neves F."/>
            <person name="Oliveira D."/>
            <person name="Blanco L."/>
            <person name="Lima J."/>
            <person name="Costa F."/>
            <person name="Brenig B."/>
            <person name="Soares S."/>
            <person name="Ramos R."/>
            <person name="Goes-Neto A."/>
            <person name="Matiuzzi M."/>
            <person name="Azevedo V."/>
            <person name="Ristow P."/>
        </authorList>
    </citation>
    <scope>NUCLEOTIDE SEQUENCE [LARGE SCALE GENOMIC DNA]</scope>
    <source>
        <strain evidence="2 3">VSF25</strain>
    </source>
</reference>
<gene>
    <name evidence="2" type="ORF">ND812_12955</name>
</gene>